<reference evidence="1" key="1">
    <citation type="journal article" date="2015" name="Genome Announc.">
        <title>Draft Genome Sequence of the Polyhydroxyalkanoate-Producing Bacterium Burkholderia sacchari LMG 19450 Isolated from Brazilian Sugarcane Plantation Soil.</title>
        <authorList>
            <person name="Alexandrino P.M."/>
            <person name="Mendonca T.T."/>
            <person name="Guaman Bautista L.P."/>
            <person name="Cherix J."/>
            <person name="Lozano-Sakalauskas G.C."/>
            <person name="Fujita A."/>
            <person name="Ramos Filho E."/>
            <person name="Long P."/>
            <person name="Padilla G."/>
            <person name="Taciro M.K."/>
            <person name="Gomez J.G."/>
            <person name="Silva L.F."/>
        </authorList>
    </citation>
    <scope>NUCLEOTIDE SEQUENCE</scope>
    <source>
        <strain evidence="1">LMG 19450</strain>
    </source>
</reference>
<evidence type="ECO:0000313" key="2">
    <source>
        <dbReference type="Proteomes" id="UP000030460"/>
    </source>
</evidence>
<dbReference type="Gene3D" id="3.40.50.150">
    <property type="entry name" value="Vaccinia Virus protein VP39"/>
    <property type="match status" value="1"/>
</dbReference>
<evidence type="ECO:0000313" key="1">
    <source>
        <dbReference type="EMBL" id="NLP61670.1"/>
    </source>
</evidence>
<dbReference type="AlphaFoldDB" id="A0A8T6ZBJ4"/>
<accession>A0A8T6ZBJ4</accession>
<sequence length="313" mass="34671">MFDAEPIHGKGSFIRALPRSGRVLDVGCGNGSPAFFRSMRPDIYYVGVDVDDCNQPGDPSEHADEYVVCPPKEFAATLESYAGQMDAVVSTHNLEHCDEPERVIDAMVSALRPGGRLYLAFPCEESVHFPKRAGCLNFFDDRTHQRVPSWRSTLEALSARGCEFEFKAKRYRPCPLWIRGLLFEPVSMLRRQVIPGATWALYGFESVIWVRKPALPVVLGNWGPQEARVGEGVNIQPSGESAIWIQAQNVTGFGETWVEFGEYRAVAPAMVYPDVITTSVPNIILDNAGDYQVSIVESSGRRTAVGTLVVTDR</sequence>
<keyword evidence="2" id="KW-1185">Reference proteome</keyword>
<dbReference type="Pfam" id="PF13489">
    <property type="entry name" value="Methyltransf_23"/>
    <property type="match status" value="1"/>
</dbReference>
<proteinExistence type="predicted"/>
<dbReference type="EMBL" id="JTDB02000002">
    <property type="protein sequence ID" value="NLP61670.1"/>
    <property type="molecule type" value="Genomic_DNA"/>
</dbReference>
<reference evidence="1" key="2">
    <citation type="submission" date="2020-04" db="EMBL/GenBank/DDBJ databases">
        <authorList>
            <person name="Alexandrino P."/>
            <person name="Mendonca T."/>
            <person name="Guaman L."/>
            <person name="Cherix J."/>
            <person name="Lozano-Sakalauskas G."/>
            <person name="Fujita A."/>
            <person name="Filho E.R."/>
            <person name="Long P."/>
            <person name="Padilla G."/>
            <person name="Taciro M.K."/>
            <person name="Gomez J.G."/>
            <person name="Silva L.F."/>
            <person name="Torres M."/>
        </authorList>
    </citation>
    <scope>NUCLEOTIDE SEQUENCE</scope>
    <source>
        <strain evidence="1">LMG 19450</strain>
    </source>
</reference>
<dbReference type="GO" id="GO:0008168">
    <property type="term" value="F:methyltransferase activity"/>
    <property type="evidence" value="ECO:0007669"/>
    <property type="project" value="UniProtKB-KW"/>
</dbReference>
<keyword evidence="1" id="KW-0489">Methyltransferase</keyword>
<keyword evidence="1" id="KW-0808">Transferase</keyword>
<organism evidence="1 2">
    <name type="scientific">Paraburkholderia sacchari</name>
    <dbReference type="NCBI Taxonomy" id="159450"/>
    <lineage>
        <taxon>Bacteria</taxon>
        <taxon>Pseudomonadati</taxon>
        <taxon>Pseudomonadota</taxon>
        <taxon>Betaproteobacteria</taxon>
        <taxon>Burkholderiales</taxon>
        <taxon>Burkholderiaceae</taxon>
        <taxon>Paraburkholderia</taxon>
    </lineage>
</organism>
<dbReference type="CDD" id="cd02440">
    <property type="entry name" value="AdoMet_MTases"/>
    <property type="match status" value="1"/>
</dbReference>
<dbReference type="OrthoDB" id="7348755at2"/>
<protein>
    <submittedName>
        <fullName evidence="1">Class I SAM-dependent methyltransferase</fullName>
    </submittedName>
</protein>
<dbReference type="InterPro" id="IPR029063">
    <property type="entry name" value="SAM-dependent_MTases_sf"/>
</dbReference>
<dbReference type="Proteomes" id="UP000030460">
    <property type="component" value="Unassembled WGS sequence"/>
</dbReference>
<comment type="caution">
    <text evidence="1">The sequence shown here is derived from an EMBL/GenBank/DDBJ whole genome shotgun (WGS) entry which is preliminary data.</text>
</comment>
<dbReference type="GO" id="GO:0032259">
    <property type="term" value="P:methylation"/>
    <property type="evidence" value="ECO:0007669"/>
    <property type="project" value="UniProtKB-KW"/>
</dbReference>
<dbReference type="SUPFAM" id="SSF53335">
    <property type="entry name" value="S-adenosyl-L-methionine-dependent methyltransferases"/>
    <property type="match status" value="1"/>
</dbReference>
<dbReference type="RefSeq" id="WP_161790843.1">
    <property type="nucleotide sequence ID" value="NZ_CADFGF010000001.1"/>
</dbReference>
<gene>
    <name evidence="1" type="ORF">NH14_010930</name>
</gene>
<name>A0A8T6ZBJ4_9BURK</name>